<feature type="region of interest" description="Disordered" evidence="1">
    <location>
        <begin position="13"/>
        <end position="86"/>
    </location>
</feature>
<evidence type="ECO:0000256" key="1">
    <source>
        <dbReference type="SAM" id="MobiDB-lite"/>
    </source>
</evidence>
<accession>A0AAV4GQU3</accession>
<name>A0AAV4GQU3_9GAST</name>
<gene>
    <name evidence="2" type="ORF">ElyMa_004236400</name>
</gene>
<comment type="caution">
    <text evidence="2">The sequence shown here is derived from an EMBL/GenBank/DDBJ whole genome shotgun (WGS) entry which is preliminary data.</text>
</comment>
<dbReference type="EMBL" id="BMAT01008556">
    <property type="protein sequence ID" value="GFR87898.1"/>
    <property type="molecule type" value="Genomic_DNA"/>
</dbReference>
<dbReference type="AlphaFoldDB" id="A0AAV4GQU3"/>
<protein>
    <submittedName>
        <fullName evidence="2">Uncharacterized protein</fullName>
    </submittedName>
</protein>
<dbReference type="Proteomes" id="UP000762676">
    <property type="component" value="Unassembled WGS sequence"/>
</dbReference>
<proteinExistence type="predicted"/>
<evidence type="ECO:0000313" key="2">
    <source>
        <dbReference type="EMBL" id="GFR87898.1"/>
    </source>
</evidence>
<organism evidence="2 3">
    <name type="scientific">Elysia marginata</name>
    <dbReference type="NCBI Taxonomy" id="1093978"/>
    <lineage>
        <taxon>Eukaryota</taxon>
        <taxon>Metazoa</taxon>
        <taxon>Spiralia</taxon>
        <taxon>Lophotrochozoa</taxon>
        <taxon>Mollusca</taxon>
        <taxon>Gastropoda</taxon>
        <taxon>Heterobranchia</taxon>
        <taxon>Euthyneura</taxon>
        <taxon>Panpulmonata</taxon>
        <taxon>Sacoglossa</taxon>
        <taxon>Placobranchoidea</taxon>
        <taxon>Plakobranchidae</taxon>
        <taxon>Elysia</taxon>
    </lineage>
</organism>
<feature type="compositionally biased region" description="Polar residues" evidence="1">
    <location>
        <begin position="21"/>
        <end position="33"/>
    </location>
</feature>
<sequence length="86" mass="9341">MCVNSISQGLNVDLPKAGLELQTSGSESRASTTRPRRHYRHNCNNNSCTNEQPTATSTTPTIKTTTSTRATTSSIATTRKLQQQAM</sequence>
<evidence type="ECO:0000313" key="3">
    <source>
        <dbReference type="Proteomes" id="UP000762676"/>
    </source>
</evidence>
<feature type="compositionally biased region" description="Low complexity" evidence="1">
    <location>
        <begin position="53"/>
        <end position="80"/>
    </location>
</feature>
<keyword evidence="3" id="KW-1185">Reference proteome</keyword>
<feature type="compositionally biased region" description="Polar residues" evidence="1">
    <location>
        <begin position="42"/>
        <end position="52"/>
    </location>
</feature>
<reference evidence="2 3" key="1">
    <citation type="journal article" date="2021" name="Elife">
        <title>Chloroplast acquisition without the gene transfer in kleptoplastic sea slugs, Plakobranchus ocellatus.</title>
        <authorList>
            <person name="Maeda T."/>
            <person name="Takahashi S."/>
            <person name="Yoshida T."/>
            <person name="Shimamura S."/>
            <person name="Takaki Y."/>
            <person name="Nagai Y."/>
            <person name="Toyoda A."/>
            <person name="Suzuki Y."/>
            <person name="Arimoto A."/>
            <person name="Ishii H."/>
            <person name="Satoh N."/>
            <person name="Nishiyama T."/>
            <person name="Hasebe M."/>
            <person name="Maruyama T."/>
            <person name="Minagawa J."/>
            <person name="Obokata J."/>
            <person name="Shigenobu S."/>
        </authorList>
    </citation>
    <scope>NUCLEOTIDE SEQUENCE [LARGE SCALE GENOMIC DNA]</scope>
</reference>